<comment type="catalytic activity">
    <reaction evidence="3">
        <text>RX + glutathione = an S-substituted glutathione + a halide anion + H(+)</text>
        <dbReference type="Rhea" id="RHEA:16437"/>
        <dbReference type="ChEBI" id="CHEBI:15378"/>
        <dbReference type="ChEBI" id="CHEBI:16042"/>
        <dbReference type="ChEBI" id="CHEBI:17792"/>
        <dbReference type="ChEBI" id="CHEBI:57925"/>
        <dbReference type="ChEBI" id="CHEBI:90779"/>
        <dbReference type="EC" id="2.5.1.18"/>
    </reaction>
</comment>
<dbReference type="GO" id="GO:0006749">
    <property type="term" value="P:glutathione metabolic process"/>
    <property type="evidence" value="ECO:0007669"/>
    <property type="project" value="TreeGrafter"/>
</dbReference>
<feature type="domain" description="GST C-terminal" evidence="6">
    <location>
        <begin position="87"/>
        <end position="226"/>
    </location>
</feature>
<dbReference type="InterPro" id="IPR036249">
    <property type="entry name" value="Thioredoxin-like_sf"/>
</dbReference>
<dbReference type="EC" id="2.5.1.18" evidence="1"/>
<feature type="domain" description="GST N-terminal" evidence="5">
    <location>
        <begin position="1"/>
        <end position="82"/>
    </location>
</feature>
<dbReference type="SUPFAM" id="SSF52833">
    <property type="entry name" value="Thioredoxin-like"/>
    <property type="match status" value="1"/>
</dbReference>
<dbReference type="InterPro" id="IPR040079">
    <property type="entry name" value="Glutathione_S-Trfase"/>
</dbReference>
<dbReference type="PANTHER" id="PTHR43900:SF3">
    <property type="entry name" value="GLUTATHIONE S-TRANSFERASE RHO"/>
    <property type="match status" value="1"/>
</dbReference>
<dbReference type="PROSITE" id="PS50405">
    <property type="entry name" value="GST_CTER"/>
    <property type="match status" value="1"/>
</dbReference>
<dbReference type="InterPro" id="IPR010987">
    <property type="entry name" value="Glutathione-S-Trfase_C-like"/>
</dbReference>
<proteinExistence type="inferred from homology"/>
<dbReference type="SFLD" id="SFLDS00019">
    <property type="entry name" value="Glutathione_Transferase_(cytos"/>
    <property type="match status" value="1"/>
</dbReference>
<evidence type="ECO:0000256" key="2">
    <source>
        <dbReference type="ARBA" id="ARBA00022679"/>
    </source>
</evidence>
<dbReference type="AlphaFoldDB" id="A0A0H2RSH1"/>
<dbReference type="InterPro" id="IPR004045">
    <property type="entry name" value="Glutathione_S-Trfase_N"/>
</dbReference>
<evidence type="ECO:0000256" key="1">
    <source>
        <dbReference type="ARBA" id="ARBA00012452"/>
    </source>
</evidence>
<dbReference type="STRING" id="27342.A0A0H2RSH1"/>
<gene>
    <name evidence="7" type="ORF">SCHPADRAFT_872480</name>
</gene>
<dbReference type="Gene3D" id="3.40.30.10">
    <property type="entry name" value="Glutaredoxin"/>
    <property type="match status" value="1"/>
</dbReference>
<evidence type="ECO:0000259" key="5">
    <source>
        <dbReference type="PROSITE" id="PS50404"/>
    </source>
</evidence>
<evidence type="ECO:0000313" key="7">
    <source>
        <dbReference type="EMBL" id="KLO14542.1"/>
    </source>
</evidence>
<dbReference type="InParanoid" id="A0A0H2RSH1"/>
<dbReference type="GO" id="GO:0004364">
    <property type="term" value="F:glutathione transferase activity"/>
    <property type="evidence" value="ECO:0007669"/>
    <property type="project" value="UniProtKB-EC"/>
</dbReference>
<evidence type="ECO:0000256" key="3">
    <source>
        <dbReference type="ARBA" id="ARBA00047960"/>
    </source>
</evidence>
<dbReference type="Pfam" id="PF00043">
    <property type="entry name" value="GST_C"/>
    <property type="match status" value="1"/>
</dbReference>
<dbReference type="GO" id="GO:0005737">
    <property type="term" value="C:cytoplasm"/>
    <property type="evidence" value="ECO:0007669"/>
    <property type="project" value="TreeGrafter"/>
</dbReference>
<evidence type="ECO:0000256" key="4">
    <source>
        <dbReference type="RuleBase" id="RU003494"/>
    </source>
</evidence>
<dbReference type="SUPFAM" id="SSF47616">
    <property type="entry name" value="GST C-terminal domain-like"/>
    <property type="match status" value="1"/>
</dbReference>
<dbReference type="Gene3D" id="1.20.1050.10">
    <property type="match status" value="1"/>
</dbReference>
<dbReference type="EMBL" id="KQ085942">
    <property type="protein sequence ID" value="KLO14542.1"/>
    <property type="molecule type" value="Genomic_DNA"/>
</dbReference>
<dbReference type="PANTHER" id="PTHR43900">
    <property type="entry name" value="GLUTATHIONE S-TRANSFERASE RHO"/>
    <property type="match status" value="1"/>
</dbReference>
<dbReference type="InterPro" id="IPR004046">
    <property type="entry name" value="GST_C"/>
</dbReference>
<dbReference type="OrthoDB" id="249703at2759"/>
<dbReference type="PROSITE" id="PS50404">
    <property type="entry name" value="GST_NTER"/>
    <property type="match status" value="1"/>
</dbReference>
<organism evidence="7 8">
    <name type="scientific">Schizopora paradoxa</name>
    <dbReference type="NCBI Taxonomy" id="27342"/>
    <lineage>
        <taxon>Eukaryota</taxon>
        <taxon>Fungi</taxon>
        <taxon>Dikarya</taxon>
        <taxon>Basidiomycota</taxon>
        <taxon>Agaricomycotina</taxon>
        <taxon>Agaricomycetes</taxon>
        <taxon>Hymenochaetales</taxon>
        <taxon>Schizoporaceae</taxon>
        <taxon>Schizopora</taxon>
    </lineage>
</organism>
<dbReference type="Proteomes" id="UP000053477">
    <property type="component" value="Unassembled WGS sequence"/>
</dbReference>
<evidence type="ECO:0000313" key="8">
    <source>
        <dbReference type="Proteomes" id="UP000053477"/>
    </source>
</evidence>
<dbReference type="SFLD" id="SFLDG00358">
    <property type="entry name" value="Main_(cytGST)"/>
    <property type="match status" value="1"/>
</dbReference>
<dbReference type="Pfam" id="PF02798">
    <property type="entry name" value="GST_N"/>
    <property type="match status" value="1"/>
</dbReference>
<protein>
    <recommendedName>
        <fullName evidence="1">glutathione transferase</fullName>
        <ecNumber evidence="1">2.5.1.18</ecNumber>
    </recommendedName>
</protein>
<evidence type="ECO:0000259" key="6">
    <source>
        <dbReference type="PROSITE" id="PS50405"/>
    </source>
</evidence>
<dbReference type="GO" id="GO:0043295">
    <property type="term" value="F:glutathione binding"/>
    <property type="evidence" value="ECO:0007669"/>
    <property type="project" value="TreeGrafter"/>
</dbReference>
<dbReference type="InterPro" id="IPR036282">
    <property type="entry name" value="Glutathione-S-Trfase_C_sf"/>
</dbReference>
<comment type="similarity">
    <text evidence="4">Belongs to the GST superfamily.</text>
</comment>
<keyword evidence="2 7" id="KW-0808">Transferase</keyword>
<keyword evidence="8" id="KW-1185">Reference proteome</keyword>
<sequence>MVLKLYGPTVATCTQRVLVVARHLGIPLEVINVDLPKGEHLLPEYLEKQPFGQVPLLDDDGFLVFEGRAIARYLSAEYADGKLIPKGAKENAIFEQAAAVESANFDPFARALADERFFKSLFGGAEPDETVASEQQAKLEAKLDAYEVILARYKYLGGNELTLADLFHLPYGAVISTPASPGAPFVNLEDPKRPNVARWWREISCLPAWKAVSTEAKEVLAAMKRA</sequence>
<reference evidence="7 8" key="1">
    <citation type="submission" date="2015-04" db="EMBL/GenBank/DDBJ databases">
        <title>Complete genome sequence of Schizopora paradoxa KUC8140, a cosmopolitan wood degrader in East Asia.</title>
        <authorList>
            <consortium name="DOE Joint Genome Institute"/>
            <person name="Min B."/>
            <person name="Park H."/>
            <person name="Jang Y."/>
            <person name="Kim J.-J."/>
            <person name="Kim K.H."/>
            <person name="Pangilinan J."/>
            <person name="Lipzen A."/>
            <person name="Riley R."/>
            <person name="Grigoriev I.V."/>
            <person name="Spatafora J.W."/>
            <person name="Choi I.-G."/>
        </authorList>
    </citation>
    <scope>NUCLEOTIDE SEQUENCE [LARGE SCALE GENOMIC DNA]</scope>
    <source>
        <strain evidence="7 8">KUC8140</strain>
    </source>
</reference>
<name>A0A0H2RSH1_9AGAM</name>
<dbReference type="FunFam" id="3.40.30.10:FF:000039">
    <property type="entry name" value="Glutathione S-transferase domain"/>
    <property type="match status" value="1"/>
</dbReference>
<accession>A0A0H2RSH1</accession>